<dbReference type="InterPro" id="IPR036259">
    <property type="entry name" value="MFS_trans_sf"/>
</dbReference>
<feature type="transmembrane region" description="Helical" evidence="6">
    <location>
        <begin position="68"/>
        <end position="85"/>
    </location>
</feature>
<evidence type="ECO:0000256" key="2">
    <source>
        <dbReference type="ARBA" id="ARBA00007520"/>
    </source>
</evidence>
<name>A0A9W8WVZ0_9PLEO</name>
<comment type="caution">
    <text evidence="8">The sequence shown here is derived from an EMBL/GenBank/DDBJ whole genome shotgun (WGS) entry which is preliminary data.</text>
</comment>
<feature type="transmembrane region" description="Helical" evidence="6">
    <location>
        <begin position="97"/>
        <end position="117"/>
    </location>
</feature>
<dbReference type="CDD" id="cd17502">
    <property type="entry name" value="MFS_Azr1_MDR_like"/>
    <property type="match status" value="1"/>
</dbReference>
<dbReference type="PANTHER" id="PTHR23501">
    <property type="entry name" value="MAJOR FACILITATOR SUPERFAMILY"/>
    <property type="match status" value="1"/>
</dbReference>
<feature type="transmembrane region" description="Helical" evidence="6">
    <location>
        <begin position="339"/>
        <end position="357"/>
    </location>
</feature>
<comment type="similarity">
    <text evidence="2">Belongs to the major facilitator superfamily. TCR/Tet family.</text>
</comment>
<feature type="transmembrane region" description="Helical" evidence="6">
    <location>
        <begin position="255"/>
        <end position="277"/>
    </location>
</feature>
<keyword evidence="9" id="KW-1185">Reference proteome</keyword>
<keyword evidence="3 6" id="KW-0812">Transmembrane</keyword>
<organism evidence="8 9">
    <name type="scientific">Didymella glomerata</name>
    <dbReference type="NCBI Taxonomy" id="749621"/>
    <lineage>
        <taxon>Eukaryota</taxon>
        <taxon>Fungi</taxon>
        <taxon>Dikarya</taxon>
        <taxon>Ascomycota</taxon>
        <taxon>Pezizomycotina</taxon>
        <taxon>Dothideomycetes</taxon>
        <taxon>Pleosporomycetidae</taxon>
        <taxon>Pleosporales</taxon>
        <taxon>Pleosporineae</taxon>
        <taxon>Didymellaceae</taxon>
        <taxon>Didymella</taxon>
    </lineage>
</organism>
<dbReference type="AlphaFoldDB" id="A0A9W8WVZ0"/>
<keyword evidence="5 6" id="KW-0472">Membrane</keyword>
<evidence type="ECO:0000256" key="4">
    <source>
        <dbReference type="ARBA" id="ARBA00022989"/>
    </source>
</evidence>
<feature type="transmembrane region" description="Helical" evidence="6">
    <location>
        <begin position="298"/>
        <end position="319"/>
    </location>
</feature>
<feature type="transmembrane region" description="Helical" evidence="6">
    <location>
        <begin position="123"/>
        <end position="143"/>
    </location>
</feature>
<evidence type="ECO:0000256" key="6">
    <source>
        <dbReference type="SAM" id="Phobius"/>
    </source>
</evidence>
<dbReference type="EMBL" id="JAPEUV010000077">
    <property type="protein sequence ID" value="KAJ4334453.1"/>
    <property type="molecule type" value="Genomic_DNA"/>
</dbReference>
<feature type="transmembrane region" description="Helical" evidence="6">
    <location>
        <begin position="364"/>
        <end position="384"/>
    </location>
</feature>
<sequence>MTTSPEPKKLEHQISPVDENDREYLTGIRLVIVLGSVTLVSFLVLLDMSILGTAIPRITTEFNALPDVGWYIGAYNLVAATLQPLSGKLYTNFSNKYTYLTFTLLFELGSLICGLATSSSMFIGGRVIAGLGAAGNFNGAFSIISRSVPLDKSPLYTGMMAGFAQLGMVAGPLIGGLLTEQISWRWCFYINLPFGGVATVLFAFIAIPEIVKKEPVSFDLVRRVIPDLDLFGFALFAPAAVMFLMALQFGSGDAYAWNSATIIGLFCGAGITALIFIAWEVKIGGRAMIPGGMLRKRIVWTSCVFGSALISCSVVATNWLPTYFQAVKGEGPTLSGVHLVPTILSALLFVVVTGAMITRQGYYLPWGVFSGVSTAIGAGLISMWTPSTSAAKWIGYQILFGPIVAIQNAVAPAQIPVSMAVFIFFQNFSISVAGVISNVIFAQTLTKSISQYAPSVSPQAALKAGSGATAVRDIVPAGHEVELQGLLKAYSISLRNVFYLLTSLAVVATVVSFALGWKDVRKKRPRAEKAQASDKGADV</sequence>
<dbReference type="PANTHER" id="PTHR23501:SF193">
    <property type="entry name" value="MULTIDRUG TRANSPORTER, PUTATIVE (AFU_ORTHOLOGUE AFUA_8G00940)-RELATED"/>
    <property type="match status" value="1"/>
</dbReference>
<evidence type="ECO:0000256" key="5">
    <source>
        <dbReference type="ARBA" id="ARBA00023136"/>
    </source>
</evidence>
<feature type="transmembrane region" description="Helical" evidence="6">
    <location>
        <begin position="390"/>
        <end position="410"/>
    </location>
</feature>
<dbReference type="InterPro" id="IPR011701">
    <property type="entry name" value="MFS"/>
</dbReference>
<protein>
    <recommendedName>
        <fullName evidence="7">Major facilitator superfamily (MFS) profile domain-containing protein</fullName>
    </recommendedName>
</protein>
<dbReference type="SUPFAM" id="SSF103473">
    <property type="entry name" value="MFS general substrate transporter"/>
    <property type="match status" value="1"/>
</dbReference>
<evidence type="ECO:0000313" key="8">
    <source>
        <dbReference type="EMBL" id="KAJ4334453.1"/>
    </source>
</evidence>
<feature type="transmembrane region" description="Helical" evidence="6">
    <location>
        <begin position="186"/>
        <end position="207"/>
    </location>
</feature>
<feature type="transmembrane region" description="Helical" evidence="6">
    <location>
        <begin position="417"/>
        <end position="441"/>
    </location>
</feature>
<accession>A0A9W8WVZ0</accession>
<evidence type="ECO:0000256" key="1">
    <source>
        <dbReference type="ARBA" id="ARBA00004141"/>
    </source>
</evidence>
<dbReference type="GO" id="GO:0022857">
    <property type="term" value="F:transmembrane transporter activity"/>
    <property type="evidence" value="ECO:0007669"/>
    <property type="project" value="InterPro"/>
</dbReference>
<comment type="subcellular location">
    <subcellularLocation>
        <location evidence="1">Membrane</location>
        <topology evidence="1">Multi-pass membrane protein</topology>
    </subcellularLocation>
</comment>
<dbReference type="Pfam" id="PF07690">
    <property type="entry name" value="MFS_1"/>
    <property type="match status" value="1"/>
</dbReference>
<feature type="transmembrane region" description="Helical" evidence="6">
    <location>
        <begin position="30"/>
        <end position="56"/>
    </location>
</feature>
<evidence type="ECO:0000313" key="9">
    <source>
        <dbReference type="Proteomes" id="UP001140562"/>
    </source>
</evidence>
<gene>
    <name evidence="8" type="ORF">N0V87_006888</name>
</gene>
<proteinExistence type="inferred from homology"/>
<dbReference type="PROSITE" id="PS50850">
    <property type="entry name" value="MFS"/>
    <property type="match status" value="1"/>
</dbReference>
<dbReference type="Proteomes" id="UP001140562">
    <property type="component" value="Unassembled WGS sequence"/>
</dbReference>
<evidence type="ECO:0000256" key="3">
    <source>
        <dbReference type="ARBA" id="ARBA00022692"/>
    </source>
</evidence>
<feature type="transmembrane region" description="Helical" evidence="6">
    <location>
        <begin position="497"/>
        <end position="517"/>
    </location>
</feature>
<feature type="transmembrane region" description="Helical" evidence="6">
    <location>
        <begin position="155"/>
        <end position="174"/>
    </location>
</feature>
<reference evidence="8" key="1">
    <citation type="submission" date="2022-10" db="EMBL/GenBank/DDBJ databases">
        <title>Tapping the CABI collections for fungal endophytes: first genome assemblies for Collariella, Neodidymelliopsis, Ascochyta clinopodiicola, Didymella pomorum, Didymosphaeria variabile, Neocosmospora piperis and Neocucurbitaria cava.</title>
        <authorList>
            <person name="Hill R."/>
        </authorList>
    </citation>
    <scope>NUCLEOTIDE SEQUENCE</scope>
    <source>
        <strain evidence="8">IMI 360193</strain>
    </source>
</reference>
<evidence type="ECO:0000259" key="7">
    <source>
        <dbReference type="PROSITE" id="PS50850"/>
    </source>
</evidence>
<feature type="domain" description="Major facilitator superfamily (MFS) profile" evidence="7">
    <location>
        <begin position="33"/>
        <end position="520"/>
    </location>
</feature>
<dbReference type="Gene3D" id="1.20.1250.20">
    <property type="entry name" value="MFS general substrate transporter like domains"/>
    <property type="match status" value="1"/>
</dbReference>
<keyword evidence="4 6" id="KW-1133">Transmembrane helix</keyword>
<dbReference type="GO" id="GO:0005886">
    <property type="term" value="C:plasma membrane"/>
    <property type="evidence" value="ECO:0007669"/>
    <property type="project" value="TreeGrafter"/>
</dbReference>
<feature type="transmembrane region" description="Helical" evidence="6">
    <location>
        <begin position="228"/>
        <end position="249"/>
    </location>
</feature>
<dbReference type="InterPro" id="IPR020846">
    <property type="entry name" value="MFS_dom"/>
</dbReference>
<dbReference type="OrthoDB" id="10021397at2759"/>